<evidence type="ECO:0000313" key="11">
    <source>
        <dbReference type="Proteomes" id="UP000235828"/>
    </source>
</evidence>
<dbReference type="InterPro" id="IPR049119">
    <property type="entry name" value="FlgK_D2-like"/>
</dbReference>
<dbReference type="OrthoDB" id="9802553at2"/>
<dbReference type="RefSeq" id="WP_102522012.1">
    <property type="nucleotide sequence ID" value="NZ_LT960611.1"/>
</dbReference>
<feature type="domain" description="Flagellar basal-body/hook protein C-terminal" evidence="7">
    <location>
        <begin position="586"/>
        <end position="625"/>
    </location>
</feature>
<dbReference type="GO" id="GO:0005576">
    <property type="term" value="C:extracellular region"/>
    <property type="evidence" value="ECO:0007669"/>
    <property type="project" value="UniProtKB-SubCell"/>
</dbReference>
<comment type="subcellular location">
    <subcellularLocation>
        <location evidence="1">Bacterial flagellum</location>
    </subcellularLocation>
    <subcellularLocation>
        <location evidence="2">Secreted</location>
    </subcellularLocation>
</comment>
<keyword evidence="6" id="KW-0975">Bacterial flagellum</keyword>
<evidence type="ECO:0000259" key="9">
    <source>
        <dbReference type="Pfam" id="PF22638"/>
    </source>
</evidence>
<sequence length="626" mass="68834">MSSDLLNVGTQSVLTAQRQLTTTGHNIANVNTEGYSRQSVIQGANDPKQYGGQTYGMGVHVENVRRSWDQFAVNEHNLTTTELSNKQDAVENLDQLTNMLSSVASRKIPDNINEWFDTLKTLADSPNDVGARKVLLEKSHLITQNMNHFHEVVRKEKDNINTKMSHSVERMNSLAIELRDINRLIMRTPGPHNDLMDKQESLVNELSQYTKVTVTTRGSNEGFNIHIGNGDTLVSGTEASQLKLVNGSPDPKEMQLALVEGKGTKVINPKDINGKLEAFLKTRDETLPYVMDELGRLATSMSFRVNELQSQGLDLYGQVGKAIFTDVNSEDMAKSRVILGAGSKTDMSVYIDDLSQLKGGEYSVRYDGSTYQVTKPSGETIAVSKSVFANGYKMDGLRIDVKNPPKEGERLLIRPTENAARLMKVEMDDPTQLAAQSYKSSYTNTKGSAEFNILQAGAQKEFQVVVSPKGDQFAILGMDGRVITEPQTYPPKGAVTVNGTVFELTEGAKANDRFAVNLVPSEGDNGNLLKMQSIQTDKVMDDGNTTMLGLYQNLNTDVGLRTSTAIRKADIATLESEAAKERIASISGVNLDEEAANMMKFQQAYMASSRVMQASNDTFNTILALR</sequence>
<dbReference type="GO" id="GO:0044780">
    <property type="term" value="P:bacterial-type flagellum assembly"/>
    <property type="evidence" value="ECO:0007669"/>
    <property type="project" value="InterPro"/>
</dbReference>
<evidence type="ECO:0000256" key="5">
    <source>
        <dbReference type="ARBA" id="ARBA00022525"/>
    </source>
</evidence>
<reference evidence="10 11" key="1">
    <citation type="submission" date="2017-10" db="EMBL/GenBank/DDBJ databases">
        <authorList>
            <person name="Banno H."/>
            <person name="Chua N.-H."/>
        </authorList>
    </citation>
    <scope>NUCLEOTIDE SEQUENCE [LARGE SCALE GENOMIC DNA]</scope>
    <source>
        <strain evidence="10">Vibrio tapetis CECT4600</strain>
    </source>
</reference>
<dbReference type="GO" id="GO:0005198">
    <property type="term" value="F:structural molecule activity"/>
    <property type="evidence" value="ECO:0007669"/>
    <property type="project" value="InterPro"/>
</dbReference>
<feature type="domain" description="Flagellar hook-associated protein 1 D2-like" evidence="8">
    <location>
        <begin position="345"/>
        <end position="415"/>
    </location>
</feature>
<evidence type="ECO:0000256" key="4">
    <source>
        <dbReference type="ARBA" id="ARBA00016244"/>
    </source>
</evidence>
<evidence type="ECO:0000256" key="1">
    <source>
        <dbReference type="ARBA" id="ARBA00004365"/>
    </source>
</evidence>
<dbReference type="Pfam" id="PF22638">
    <property type="entry name" value="FlgK_D1"/>
    <property type="match status" value="1"/>
</dbReference>
<accession>A0A2N8ZBP3</accession>
<dbReference type="SUPFAM" id="SSF64518">
    <property type="entry name" value="Phase 1 flagellin"/>
    <property type="match status" value="1"/>
</dbReference>
<name>A0A2N8ZBP3_9VIBR</name>
<evidence type="ECO:0000256" key="6">
    <source>
        <dbReference type="ARBA" id="ARBA00023143"/>
    </source>
</evidence>
<dbReference type="InterPro" id="IPR010930">
    <property type="entry name" value="Flg_bb/hook_C_dom"/>
</dbReference>
<comment type="similarity">
    <text evidence="3">Belongs to the flagella basal body rod proteins family.</text>
</comment>
<protein>
    <recommendedName>
        <fullName evidence="4">Flagellar hook-associated protein 1</fullName>
    </recommendedName>
</protein>
<keyword evidence="10" id="KW-0966">Cell projection</keyword>
<keyword evidence="10" id="KW-0282">Flagellum</keyword>
<dbReference type="Proteomes" id="UP000235828">
    <property type="component" value="Chromosome A"/>
</dbReference>
<evidence type="ECO:0000259" key="7">
    <source>
        <dbReference type="Pfam" id="PF06429"/>
    </source>
</evidence>
<dbReference type="InterPro" id="IPR002371">
    <property type="entry name" value="FlgK"/>
</dbReference>
<dbReference type="Pfam" id="PF06429">
    <property type="entry name" value="Flg_bbr_C"/>
    <property type="match status" value="1"/>
</dbReference>
<feature type="domain" description="Flagellar hook-associated protein FlgK helical" evidence="9">
    <location>
        <begin position="93"/>
        <end position="324"/>
    </location>
</feature>
<dbReference type="GO" id="GO:0009424">
    <property type="term" value="C:bacterial-type flagellum hook"/>
    <property type="evidence" value="ECO:0007669"/>
    <property type="project" value="InterPro"/>
</dbReference>
<proteinExistence type="inferred from homology"/>
<dbReference type="EMBL" id="LT960611">
    <property type="protein sequence ID" value="SON49334.1"/>
    <property type="molecule type" value="Genomic_DNA"/>
</dbReference>
<dbReference type="AlphaFoldDB" id="A0A2N8ZBP3"/>
<dbReference type="InterPro" id="IPR053927">
    <property type="entry name" value="FlgK_helical"/>
</dbReference>
<dbReference type="Pfam" id="PF21158">
    <property type="entry name" value="flgK_1st_1"/>
    <property type="match status" value="1"/>
</dbReference>
<dbReference type="KEGG" id="vta:A1355"/>
<organism evidence="10 11">
    <name type="scientific">Vibrio tapetis subsp. tapetis</name>
    <dbReference type="NCBI Taxonomy" id="1671868"/>
    <lineage>
        <taxon>Bacteria</taxon>
        <taxon>Pseudomonadati</taxon>
        <taxon>Pseudomonadota</taxon>
        <taxon>Gammaproteobacteria</taxon>
        <taxon>Vibrionales</taxon>
        <taxon>Vibrionaceae</taxon>
        <taxon>Vibrio</taxon>
    </lineage>
</organism>
<dbReference type="PANTHER" id="PTHR30033">
    <property type="entry name" value="FLAGELLAR HOOK-ASSOCIATED PROTEIN 1"/>
    <property type="match status" value="1"/>
</dbReference>
<dbReference type="PRINTS" id="PR01005">
    <property type="entry name" value="FLGHOOKAP1"/>
</dbReference>
<evidence type="ECO:0000256" key="2">
    <source>
        <dbReference type="ARBA" id="ARBA00004613"/>
    </source>
</evidence>
<evidence type="ECO:0000259" key="8">
    <source>
        <dbReference type="Pfam" id="PF21158"/>
    </source>
</evidence>
<evidence type="ECO:0000313" key="10">
    <source>
        <dbReference type="EMBL" id="SON49334.1"/>
    </source>
</evidence>
<evidence type="ECO:0000256" key="3">
    <source>
        <dbReference type="ARBA" id="ARBA00009677"/>
    </source>
</evidence>
<keyword evidence="11" id="KW-1185">Reference proteome</keyword>
<dbReference type="PANTHER" id="PTHR30033:SF1">
    <property type="entry name" value="FLAGELLAR HOOK-ASSOCIATED PROTEIN 1"/>
    <property type="match status" value="1"/>
</dbReference>
<gene>
    <name evidence="10" type="primary">flgM</name>
    <name evidence="10" type="ORF">VTAP4600_A1355</name>
</gene>
<keyword evidence="10" id="KW-0969">Cilium</keyword>
<keyword evidence="5" id="KW-0964">Secreted</keyword>
<dbReference type="NCBIfam" id="TIGR02492">
    <property type="entry name" value="flgK_ends"/>
    <property type="match status" value="1"/>
</dbReference>